<dbReference type="RefSeq" id="WP_284312834.1">
    <property type="nucleotide sequence ID" value="NZ_BSPC01000024.1"/>
</dbReference>
<sequence>MTATSARFGSYEFTVLRDGIFETPKEMLAHLDGEAARERVLAAWPGEKVAFDVNCFLLRGPDGLTLIDAGTGTAWGPSLGKARQALRDLGIEPAAIDRVLLTHLHGDHALGLFQDGGAWLPQAQILVPEAELAFFTDETAKASLPESRQGAFKTAAGLLDLYRGRLSTIGSGPVPGVTDIEAVPLPGHTLGQMGYRLGSGPDALLIWADALHLIDVQTADPRAALNFDLDAHMAGRTRLAMLEQAAMEGWLVTGSHVRGLGRITRKDGAFAFTPV</sequence>
<keyword evidence="4" id="KW-0862">Zinc</keyword>
<evidence type="ECO:0000313" key="6">
    <source>
        <dbReference type="EMBL" id="GLS19805.1"/>
    </source>
</evidence>
<dbReference type="InterPro" id="IPR036866">
    <property type="entry name" value="RibonucZ/Hydroxyglut_hydro"/>
</dbReference>
<dbReference type="Gene3D" id="3.60.15.10">
    <property type="entry name" value="Ribonuclease Z/Hydroxyacylglutathione hydrolase-like"/>
    <property type="match status" value="1"/>
</dbReference>
<keyword evidence="3" id="KW-0378">Hydrolase</keyword>
<reference evidence="7" key="1">
    <citation type="journal article" date="2019" name="Int. J. Syst. Evol. Microbiol.">
        <title>The Global Catalogue of Microorganisms (GCM) 10K type strain sequencing project: providing services to taxonomists for standard genome sequencing and annotation.</title>
        <authorList>
            <consortium name="The Broad Institute Genomics Platform"/>
            <consortium name="The Broad Institute Genome Sequencing Center for Infectious Disease"/>
            <person name="Wu L."/>
            <person name="Ma J."/>
        </authorList>
    </citation>
    <scope>NUCLEOTIDE SEQUENCE [LARGE SCALE GENOMIC DNA]</scope>
    <source>
        <strain evidence="7">NBRC 101365</strain>
    </source>
</reference>
<gene>
    <name evidence="6" type="ORF">GCM10007874_28220</name>
</gene>
<organism evidence="6 7">
    <name type="scientific">Labrys miyagiensis</name>
    <dbReference type="NCBI Taxonomy" id="346912"/>
    <lineage>
        <taxon>Bacteria</taxon>
        <taxon>Pseudomonadati</taxon>
        <taxon>Pseudomonadota</taxon>
        <taxon>Alphaproteobacteria</taxon>
        <taxon>Hyphomicrobiales</taxon>
        <taxon>Xanthobacteraceae</taxon>
        <taxon>Labrys</taxon>
    </lineage>
</organism>
<feature type="domain" description="Metallo-beta-lactamase" evidence="5">
    <location>
        <begin position="52"/>
        <end position="256"/>
    </location>
</feature>
<dbReference type="EMBL" id="BSPC01000024">
    <property type="protein sequence ID" value="GLS19805.1"/>
    <property type="molecule type" value="Genomic_DNA"/>
</dbReference>
<evidence type="ECO:0000256" key="4">
    <source>
        <dbReference type="ARBA" id="ARBA00022833"/>
    </source>
</evidence>
<dbReference type="Pfam" id="PF00753">
    <property type="entry name" value="Lactamase_B"/>
    <property type="match status" value="1"/>
</dbReference>
<evidence type="ECO:0000256" key="2">
    <source>
        <dbReference type="ARBA" id="ARBA00022723"/>
    </source>
</evidence>
<comment type="similarity">
    <text evidence="1">Belongs to the metallo-beta-lactamase superfamily.</text>
</comment>
<comment type="caution">
    <text evidence="6">The sequence shown here is derived from an EMBL/GenBank/DDBJ whole genome shotgun (WGS) entry which is preliminary data.</text>
</comment>
<dbReference type="CDD" id="cd07720">
    <property type="entry name" value="OPHC2-like_MBL-fold"/>
    <property type="match status" value="1"/>
</dbReference>
<dbReference type="PANTHER" id="PTHR42978">
    <property type="entry name" value="QUORUM-QUENCHING LACTONASE YTNP-RELATED-RELATED"/>
    <property type="match status" value="1"/>
</dbReference>
<evidence type="ECO:0000259" key="5">
    <source>
        <dbReference type="SMART" id="SM00849"/>
    </source>
</evidence>
<evidence type="ECO:0000313" key="7">
    <source>
        <dbReference type="Proteomes" id="UP001156882"/>
    </source>
</evidence>
<name>A0ABQ6CI23_9HYPH</name>
<evidence type="ECO:0000256" key="3">
    <source>
        <dbReference type="ARBA" id="ARBA00022801"/>
    </source>
</evidence>
<proteinExistence type="inferred from homology"/>
<dbReference type="Proteomes" id="UP001156882">
    <property type="component" value="Unassembled WGS sequence"/>
</dbReference>
<evidence type="ECO:0000256" key="1">
    <source>
        <dbReference type="ARBA" id="ARBA00007749"/>
    </source>
</evidence>
<keyword evidence="7" id="KW-1185">Reference proteome</keyword>
<dbReference type="SUPFAM" id="SSF56281">
    <property type="entry name" value="Metallo-hydrolase/oxidoreductase"/>
    <property type="match status" value="1"/>
</dbReference>
<dbReference type="PANTHER" id="PTHR42978:SF6">
    <property type="entry name" value="QUORUM-QUENCHING LACTONASE YTNP-RELATED"/>
    <property type="match status" value="1"/>
</dbReference>
<dbReference type="SMART" id="SM00849">
    <property type="entry name" value="Lactamase_B"/>
    <property type="match status" value="1"/>
</dbReference>
<dbReference type="InterPro" id="IPR001279">
    <property type="entry name" value="Metallo-B-lactamas"/>
</dbReference>
<keyword evidence="2" id="KW-0479">Metal-binding</keyword>
<accession>A0ABQ6CI23</accession>
<protein>
    <submittedName>
        <fullName evidence="6">MBL fold metallo-hydrolase</fullName>
    </submittedName>
</protein>
<dbReference type="InterPro" id="IPR051013">
    <property type="entry name" value="MBL_superfamily_lactonases"/>
</dbReference>